<dbReference type="EMBL" id="QEOB01000002">
    <property type="protein sequence ID" value="PVX86725.1"/>
    <property type="molecule type" value="Genomic_DNA"/>
</dbReference>
<dbReference type="InterPro" id="IPR011701">
    <property type="entry name" value="MFS"/>
</dbReference>
<keyword evidence="2" id="KW-1003">Cell membrane</keyword>
<name>A0ABX5KUD3_9BURK</name>
<reference evidence="8 9" key="1">
    <citation type="submission" date="2018-05" db="EMBL/GenBank/DDBJ databases">
        <title>Genomic Encyclopedia of Type Strains, Phase IV (KMG-V): Genome sequencing to study the core and pangenomes of soil and plant-associated prokaryotes.</title>
        <authorList>
            <person name="Whitman W."/>
        </authorList>
    </citation>
    <scope>NUCLEOTIDE SEQUENCE [LARGE SCALE GENOMIC DNA]</scope>
    <source>
        <strain evidence="8 9">SCZa-39</strain>
    </source>
</reference>
<organism evidence="8 9">
    <name type="scientific">Paraburkholderia unamae</name>
    <dbReference type="NCBI Taxonomy" id="219649"/>
    <lineage>
        <taxon>Bacteria</taxon>
        <taxon>Pseudomonadati</taxon>
        <taxon>Pseudomonadota</taxon>
        <taxon>Betaproteobacteria</taxon>
        <taxon>Burkholderiales</taxon>
        <taxon>Burkholderiaceae</taxon>
        <taxon>Paraburkholderia</taxon>
    </lineage>
</organism>
<evidence type="ECO:0000256" key="6">
    <source>
        <dbReference type="SAM" id="Phobius"/>
    </source>
</evidence>
<evidence type="ECO:0000256" key="1">
    <source>
        <dbReference type="ARBA" id="ARBA00004651"/>
    </source>
</evidence>
<evidence type="ECO:0000256" key="2">
    <source>
        <dbReference type="ARBA" id="ARBA00022475"/>
    </source>
</evidence>
<evidence type="ECO:0000313" key="8">
    <source>
        <dbReference type="EMBL" id="PVX86725.1"/>
    </source>
</evidence>
<dbReference type="InterPro" id="IPR020846">
    <property type="entry name" value="MFS_dom"/>
</dbReference>
<keyword evidence="5 6" id="KW-0472">Membrane</keyword>
<evidence type="ECO:0000256" key="5">
    <source>
        <dbReference type="ARBA" id="ARBA00023136"/>
    </source>
</evidence>
<feature type="transmembrane region" description="Helical" evidence="6">
    <location>
        <begin position="20"/>
        <end position="39"/>
    </location>
</feature>
<feature type="transmembrane region" description="Helical" evidence="6">
    <location>
        <begin position="379"/>
        <end position="399"/>
    </location>
</feature>
<feature type="transmembrane region" description="Helical" evidence="6">
    <location>
        <begin position="227"/>
        <end position="246"/>
    </location>
</feature>
<dbReference type="Proteomes" id="UP000245712">
    <property type="component" value="Unassembled WGS sequence"/>
</dbReference>
<dbReference type="CDD" id="cd17324">
    <property type="entry name" value="MFS_NepI_like"/>
    <property type="match status" value="1"/>
</dbReference>
<protein>
    <submittedName>
        <fullName evidence="8">MFS family arabinose efflux permease</fullName>
    </submittedName>
</protein>
<dbReference type="Gene3D" id="1.20.1250.20">
    <property type="entry name" value="MFS general substrate transporter like domains"/>
    <property type="match status" value="1"/>
</dbReference>
<dbReference type="InterPro" id="IPR050189">
    <property type="entry name" value="MFS_Efflux_Transporters"/>
</dbReference>
<feature type="transmembrane region" description="Helical" evidence="6">
    <location>
        <begin position="148"/>
        <end position="167"/>
    </location>
</feature>
<dbReference type="PANTHER" id="PTHR43124:SF3">
    <property type="entry name" value="CHLORAMPHENICOL EFFLUX PUMP RV0191"/>
    <property type="match status" value="1"/>
</dbReference>
<sequence length="405" mass="42882">MVNKADAALGDFKGNAEHGLHRRLVLTLYVCCFASLASMRVCDAMLPALSESFSVTTEAASKSISVFALAYGVIQLFFGPAGDKFGKIRVIAVATALCAFGNAAAFFAHSFDQLIAARFLSGAAAAGIVPLTMAWIGDNVAYERRQAVLAKLLGATVFGMIAGQWAGGVMSAHFGWRGAFLPMAVVFFVGAILAILEARHSQAFALQKDGNFFDRVKLVLAEPWARVVLLVTFLEGGFAYSVLAFMPTHLHAAMGLSMSSAALTVALYGLGGLTYSRCAGLLLARLSERGFAIMGGLFLFASLVILAVAPSVSVALPACFFAGFGFYSLHNVLQMNATQMAPRARGTAVSLFSCVLFLGQSCGILIAAMVVEQWSTRSWLAFAALGLLALALTFSRLITHRRAQA</sequence>
<dbReference type="PROSITE" id="PS50850">
    <property type="entry name" value="MFS"/>
    <property type="match status" value="1"/>
</dbReference>
<feature type="domain" description="Major facilitator superfamily (MFS) profile" evidence="7">
    <location>
        <begin position="24"/>
        <end position="401"/>
    </location>
</feature>
<evidence type="ECO:0000256" key="4">
    <source>
        <dbReference type="ARBA" id="ARBA00022989"/>
    </source>
</evidence>
<gene>
    <name evidence="8" type="ORF">C7402_102562</name>
</gene>
<dbReference type="InterPro" id="IPR036259">
    <property type="entry name" value="MFS_trans_sf"/>
</dbReference>
<feature type="transmembrane region" description="Helical" evidence="6">
    <location>
        <begin position="345"/>
        <end position="367"/>
    </location>
</feature>
<dbReference type="Pfam" id="PF07690">
    <property type="entry name" value="MFS_1"/>
    <property type="match status" value="1"/>
</dbReference>
<feature type="transmembrane region" description="Helical" evidence="6">
    <location>
        <begin position="315"/>
        <end position="333"/>
    </location>
</feature>
<proteinExistence type="predicted"/>
<feature type="transmembrane region" description="Helical" evidence="6">
    <location>
        <begin position="179"/>
        <end position="198"/>
    </location>
</feature>
<dbReference type="PANTHER" id="PTHR43124">
    <property type="entry name" value="PURINE EFFLUX PUMP PBUE"/>
    <property type="match status" value="1"/>
</dbReference>
<feature type="transmembrane region" description="Helical" evidence="6">
    <location>
        <begin position="90"/>
        <end position="109"/>
    </location>
</feature>
<keyword evidence="9" id="KW-1185">Reference proteome</keyword>
<comment type="subcellular location">
    <subcellularLocation>
        <location evidence="1">Cell membrane</location>
        <topology evidence="1">Multi-pass membrane protein</topology>
    </subcellularLocation>
</comment>
<comment type="caution">
    <text evidence="8">The sequence shown here is derived from an EMBL/GenBank/DDBJ whole genome shotgun (WGS) entry which is preliminary data.</text>
</comment>
<feature type="transmembrane region" description="Helical" evidence="6">
    <location>
        <begin position="59"/>
        <end position="78"/>
    </location>
</feature>
<evidence type="ECO:0000259" key="7">
    <source>
        <dbReference type="PROSITE" id="PS50850"/>
    </source>
</evidence>
<evidence type="ECO:0000256" key="3">
    <source>
        <dbReference type="ARBA" id="ARBA00022692"/>
    </source>
</evidence>
<dbReference type="SUPFAM" id="SSF103473">
    <property type="entry name" value="MFS general substrate transporter"/>
    <property type="match status" value="1"/>
</dbReference>
<accession>A0ABX5KUD3</accession>
<feature type="transmembrane region" description="Helical" evidence="6">
    <location>
        <begin position="291"/>
        <end position="309"/>
    </location>
</feature>
<evidence type="ECO:0000313" key="9">
    <source>
        <dbReference type="Proteomes" id="UP000245712"/>
    </source>
</evidence>
<keyword evidence="3 6" id="KW-0812">Transmembrane</keyword>
<feature type="transmembrane region" description="Helical" evidence="6">
    <location>
        <begin position="115"/>
        <end position="136"/>
    </location>
</feature>
<keyword evidence="4 6" id="KW-1133">Transmembrane helix</keyword>